<keyword evidence="4" id="KW-0067">ATP-binding</keyword>
<keyword evidence="2 8" id="KW-0812">Transmembrane</keyword>
<evidence type="ECO:0000256" key="3">
    <source>
        <dbReference type="ARBA" id="ARBA00022741"/>
    </source>
</evidence>
<feature type="compositionally biased region" description="Low complexity" evidence="7">
    <location>
        <begin position="197"/>
        <end position="208"/>
    </location>
</feature>
<keyword evidence="5 8" id="KW-1133">Transmembrane helix</keyword>
<dbReference type="Proteomes" id="UP000559256">
    <property type="component" value="Unassembled WGS sequence"/>
</dbReference>
<dbReference type="Gene3D" id="1.20.1560.10">
    <property type="entry name" value="ABC transporter type 1, transmembrane domain"/>
    <property type="match status" value="1"/>
</dbReference>
<feature type="transmembrane region" description="Helical" evidence="8">
    <location>
        <begin position="245"/>
        <end position="264"/>
    </location>
</feature>
<dbReference type="PANTHER" id="PTHR24223">
    <property type="entry name" value="ATP-BINDING CASSETTE SUB-FAMILY C"/>
    <property type="match status" value="1"/>
</dbReference>
<evidence type="ECO:0000256" key="4">
    <source>
        <dbReference type="ARBA" id="ARBA00022840"/>
    </source>
</evidence>
<evidence type="ECO:0000256" key="8">
    <source>
        <dbReference type="SAM" id="Phobius"/>
    </source>
</evidence>
<dbReference type="EMBL" id="JAACJM010000020">
    <property type="protein sequence ID" value="KAF5367013.1"/>
    <property type="molecule type" value="Genomic_DNA"/>
</dbReference>
<dbReference type="AlphaFoldDB" id="A0A8H5LRN6"/>
<name>A0A8H5LRN6_9AGAR</name>
<sequence length="267" mass="29434">MKIKRRSLFFSLMRVFRADYMGMFLMLFILALSGFSSPIAVNQLLQYVEKSKQGTEVLTRPWVWIAWLFIGSMLESISFEWYIFLATRALVRAEAILAQLVFEHALRIRMKSDTGDGSSKDKPKDSSLGVPTPETAISTSSASPIDSASEDNEHLHSHSPSASENATLHIAEETESTAVGTSRVPSPSSPTGSLKKPTPATPSSPTTEAADDKKKPDAANLVGKMNNLVTSDLQSIVDARDFGMLIFYTPIQIVLCIIFLYIILGWR</sequence>
<protein>
    <recommendedName>
        <fullName evidence="9">ABC transmembrane type-1 domain-containing protein</fullName>
    </recommendedName>
</protein>
<dbReference type="GO" id="GO:0140359">
    <property type="term" value="F:ABC-type transporter activity"/>
    <property type="evidence" value="ECO:0007669"/>
    <property type="project" value="InterPro"/>
</dbReference>
<evidence type="ECO:0000256" key="5">
    <source>
        <dbReference type="ARBA" id="ARBA00022989"/>
    </source>
</evidence>
<evidence type="ECO:0000313" key="11">
    <source>
        <dbReference type="Proteomes" id="UP000559256"/>
    </source>
</evidence>
<gene>
    <name evidence="10" type="ORF">D9758_003841</name>
</gene>
<evidence type="ECO:0000256" key="2">
    <source>
        <dbReference type="ARBA" id="ARBA00022692"/>
    </source>
</evidence>
<evidence type="ECO:0000256" key="7">
    <source>
        <dbReference type="SAM" id="MobiDB-lite"/>
    </source>
</evidence>
<keyword evidence="11" id="KW-1185">Reference proteome</keyword>
<feature type="compositionally biased region" description="Basic and acidic residues" evidence="7">
    <location>
        <begin position="112"/>
        <end position="125"/>
    </location>
</feature>
<feature type="domain" description="ABC transmembrane type-1" evidence="9">
    <location>
        <begin position="22"/>
        <end position="267"/>
    </location>
</feature>
<keyword evidence="3" id="KW-0547">Nucleotide-binding</keyword>
<comment type="caution">
    <text evidence="10">The sequence shown here is derived from an EMBL/GenBank/DDBJ whole genome shotgun (WGS) entry which is preliminary data.</text>
</comment>
<keyword evidence="6 8" id="KW-0472">Membrane</keyword>
<feature type="compositionally biased region" description="Polar residues" evidence="7">
    <location>
        <begin position="176"/>
        <end position="192"/>
    </location>
</feature>
<dbReference type="InterPro" id="IPR036640">
    <property type="entry name" value="ABC1_TM_sf"/>
</dbReference>
<dbReference type="OrthoDB" id="6500128at2759"/>
<proteinExistence type="predicted"/>
<evidence type="ECO:0000256" key="1">
    <source>
        <dbReference type="ARBA" id="ARBA00022448"/>
    </source>
</evidence>
<accession>A0A8H5LRN6</accession>
<evidence type="ECO:0000313" key="10">
    <source>
        <dbReference type="EMBL" id="KAF5367013.1"/>
    </source>
</evidence>
<dbReference type="SUPFAM" id="SSF90123">
    <property type="entry name" value="ABC transporter transmembrane region"/>
    <property type="match status" value="1"/>
</dbReference>
<organism evidence="10 11">
    <name type="scientific">Tetrapyrgos nigripes</name>
    <dbReference type="NCBI Taxonomy" id="182062"/>
    <lineage>
        <taxon>Eukaryota</taxon>
        <taxon>Fungi</taxon>
        <taxon>Dikarya</taxon>
        <taxon>Basidiomycota</taxon>
        <taxon>Agaricomycotina</taxon>
        <taxon>Agaricomycetes</taxon>
        <taxon>Agaricomycetidae</taxon>
        <taxon>Agaricales</taxon>
        <taxon>Marasmiineae</taxon>
        <taxon>Marasmiaceae</taxon>
        <taxon>Tetrapyrgos</taxon>
    </lineage>
</organism>
<feature type="compositionally biased region" description="Low complexity" evidence="7">
    <location>
        <begin position="131"/>
        <end position="147"/>
    </location>
</feature>
<dbReference type="GO" id="GO:0005524">
    <property type="term" value="F:ATP binding"/>
    <property type="evidence" value="ECO:0007669"/>
    <property type="project" value="UniProtKB-KW"/>
</dbReference>
<feature type="transmembrane region" description="Helical" evidence="8">
    <location>
        <begin position="64"/>
        <end position="84"/>
    </location>
</feature>
<evidence type="ECO:0000256" key="6">
    <source>
        <dbReference type="ARBA" id="ARBA00023136"/>
    </source>
</evidence>
<dbReference type="InterPro" id="IPR011527">
    <property type="entry name" value="ABC1_TM_dom"/>
</dbReference>
<dbReference type="PANTHER" id="PTHR24223:SF356">
    <property type="entry name" value="ATP-BINDING CASSETTE TRANSPORTER ABC4"/>
    <property type="match status" value="1"/>
</dbReference>
<dbReference type="InterPro" id="IPR050173">
    <property type="entry name" value="ABC_transporter_C-like"/>
</dbReference>
<dbReference type="PROSITE" id="PS50929">
    <property type="entry name" value="ABC_TM1F"/>
    <property type="match status" value="1"/>
</dbReference>
<keyword evidence="1" id="KW-0813">Transport</keyword>
<reference evidence="10 11" key="1">
    <citation type="journal article" date="2020" name="ISME J.">
        <title>Uncovering the hidden diversity of litter-decomposition mechanisms in mushroom-forming fungi.</title>
        <authorList>
            <person name="Floudas D."/>
            <person name="Bentzer J."/>
            <person name="Ahren D."/>
            <person name="Johansson T."/>
            <person name="Persson P."/>
            <person name="Tunlid A."/>
        </authorList>
    </citation>
    <scope>NUCLEOTIDE SEQUENCE [LARGE SCALE GENOMIC DNA]</scope>
    <source>
        <strain evidence="10 11">CBS 291.85</strain>
    </source>
</reference>
<evidence type="ECO:0000259" key="9">
    <source>
        <dbReference type="PROSITE" id="PS50929"/>
    </source>
</evidence>
<feature type="region of interest" description="Disordered" evidence="7">
    <location>
        <begin position="112"/>
        <end position="218"/>
    </location>
</feature>
<dbReference type="GO" id="GO:0016020">
    <property type="term" value="C:membrane"/>
    <property type="evidence" value="ECO:0007669"/>
    <property type="project" value="InterPro"/>
</dbReference>